<sequence>MDSSYLNKSLNEWKEEILDLLSEIDKEYDKVKQELMVYNYKFSITKQVTQSTVNEEIIRTIREIYHKPFEEQFNRLKMEIKDLEEKKRVFSMFVDKIDKVQGRDEHQSSAEYIAQIS</sequence>
<comment type="caution">
    <text evidence="1">The sequence shown here is derived from an EMBL/GenBank/DDBJ whole genome shotgun (WGS) entry which is preliminary data.</text>
</comment>
<organism evidence="1 2">
    <name type="scientific">Neobacillus piezotolerans</name>
    <dbReference type="NCBI Taxonomy" id="2259171"/>
    <lineage>
        <taxon>Bacteria</taxon>
        <taxon>Bacillati</taxon>
        <taxon>Bacillota</taxon>
        <taxon>Bacilli</taxon>
        <taxon>Bacillales</taxon>
        <taxon>Bacillaceae</taxon>
        <taxon>Neobacillus</taxon>
    </lineage>
</organism>
<dbReference type="OrthoDB" id="2906801at2"/>
<dbReference type="RefSeq" id="WP_115452983.1">
    <property type="nucleotide sequence ID" value="NZ_QNQT01000007.1"/>
</dbReference>
<gene>
    <name evidence="1" type="ORF">DRW41_15825</name>
</gene>
<name>A0A3D8GNI3_9BACI</name>
<keyword evidence="2" id="KW-1185">Reference proteome</keyword>
<reference evidence="1 2" key="1">
    <citation type="submission" date="2018-07" db="EMBL/GenBank/DDBJ databases">
        <title>Bacillus sp. YLB-04 draft genome sequence.</title>
        <authorList>
            <person name="Yu L."/>
            <person name="Tang X."/>
        </authorList>
    </citation>
    <scope>NUCLEOTIDE SEQUENCE [LARGE SCALE GENOMIC DNA]</scope>
    <source>
        <strain evidence="1 2">YLB-04</strain>
    </source>
</reference>
<dbReference type="AlphaFoldDB" id="A0A3D8GNI3"/>
<proteinExistence type="predicted"/>
<dbReference type="Proteomes" id="UP000257144">
    <property type="component" value="Unassembled WGS sequence"/>
</dbReference>
<protein>
    <submittedName>
        <fullName evidence="1">Uncharacterized protein</fullName>
    </submittedName>
</protein>
<accession>A0A3D8GNI3</accession>
<evidence type="ECO:0000313" key="1">
    <source>
        <dbReference type="EMBL" id="RDU36055.1"/>
    </source>
</evidence>
<evidence type="ECO:0000313" key="2">
    <source>
        <dbReference type="Proteomes" id="UP000257144"/>
    </source>
</evidence>
<dbReference type="EMBL" id="QNQT01000007">
    <property type="protein sequence ID" value="RDU36055.1"/>
    <property type="molecule type" value="Genomic_DNA"/>
</dbReference>